<reference evidence="1 2" key="1">
    <citation type="journal article" date="2019" name="Sci. Rep.">
        <title>Orb-weaving spider Araneus ventricosus genome elucidates the spidroin gene catalogue.</title>
        <authorList>
            <person name="Kono N."/>
            <person name="Nakamura H."/>
            <person name="Ohtoshi R."/>
            <person name="Moran D.A.P."/>
            <person name="Shinohara A."/>
            <person name="Yoshida Y."/>
            <person name="Fujiwara M."/>
            <person name="Mori M."/>
            <person name="Tomita M."/>
            <person name="Arakawa K."/>
        </authorList>
    </citation>
    <scope>NUCLEOTIDE SEQUENCE [LARGE SCALE GENOMIC DNA]</scope>
</reference>
<keyword evidence="2" id="KW-1185">Reference proteome</keyword>
<dbReference type="EMBL" id="BGPR01021034">
    <property type="protein sequence ID" value="GBN85959.1"/>
    <property type="molecule type" value="Genomic_DNA"/>
</dbReference>
<dbReference type="Proteomes" id="UP000499080">
    <property type="component" value="Unassembled WGS sequence"/>
</dbReference>
<organism evidence="1 2">
    <name type="scientific">Araneus ventricosus</name>
    <name type="common">Orbweaver spider</name>
    <name type="synonym">Epeira ventricosa</name>
    <dbReference type="NCBI Taxonomy" id="182803"/>
    <lineage>
        <taxon>Eukaryota</taxon>
        <taxon>Metazoa</taxon>
        <taxon>Ecdysozoa</taxon>
        <taxon>Arthropoda</taxon>
        <taxon>Chelicerata</taxon>
        <taxon>Arachnida</taxon>
        <taxon>Araneae</taxon>
        <taxon>Araneomorphae</taxon>
        <taxon>Entelegynae</taxon>
        <taxon>Araneoidea</taxon>
        <taxon>Araneidae</taxon>
        <taxon>Araneus</taxon>
    </lineage>
</organism>
<comment type="caution">
    <text evidence="1">The sequence shown here is derived from an EMBL/GenBank/DDBJ whole genome shotgun (WGS) entry which is preliminary data.</text>
</comment>
<evidence type="ECO:0000313" key="2">
    <source>
        <dbReference type="Proteomes" id="UP000499080"/>
    </source>
</evidence>
<proteinExistence type="predicted"/>
<gene>
    <name evidence="1" type="ORF">AVEN_88790_1</name>
</gene>
<evidence type="ECO:0000313" key="1">
    <source>
        <dbReference type="EMBL" id="GBN85959.1"/>
    </source>
</evidence>
<protein>
    <submittedName>
        <fullName evidence="1">Uncharacterized protein</fullName>
    </submittedName>
</protein>
<dbReference type="AlphaFoldDB" id="A0A4Y2SFB4"/>
<name>A0A4Y2SFB4_ARAVE</name>
<accession>A0A4Y2SFB4</accession>
<sequence>MSSKDSEQNNVFKRFRTEQCHQKIQNRTMFSKDSEQNDVIKRFVTEQCQQKNQNDIELILRCEEFAEFLGLMAVSILALLHHHFPHFLWCYLIETDHYKPIIDHYDRRIFYVFRFGISVPRYFDQYN</sequence>